<evidence type="ECO:0000256" key="1">
    <source>
        <dbReference type="SAM" id="MobiDB-lite"/>
    </source>
</evidence>
<evidence type="ECO:0000313" key="2">
    <source>
        <dbReference type="EMBL" id="ERL08394.1"/>
    </source>
</evidence>
<evidence type="ECO:0000313" key="3">
    <source>
        <dbReference type="Proteomes" id="UP000016638"/>
    </source>
</evidence>
<dbReference type="Proteomes" id="UP000016638">
    <property type="component" value="Unassembled WGS sequence"/>
</dbReference>
<dbReference type="AlphaFoldDB" id="U2T5R3"/>
<feature type="region of interest" description="Disordered" evidence="1">
    <location>
        <begin position="1"/>
        <end position="95"/>
    </location>
</feature>
<feature type="compositionally biased region" description="Basic and acidic residues" evidence="1">
    <location>
        <begin position="1"/>
        <end position="30"/>
    </location>
</feature>
<sequence>MEEAAREEARQLEQEGIDHHIEDAQRDDRKGNRKCLRQRLDRHVDEGEHQGEGEGADEAAPHGLKARDEYGSHGDGDGRHDPAAKKAHRGHGSSLRVCCHNDIPTGCRMVARCAPSIARSITLECG</sequence>
<comment type="caution">
    <text evidence="2">The sequence shown here is derived from an EMBL/GenBank/DDBJ whole genome shotgun (WGS) entry which is preliminary data.</text>
</comment>
<accession>U2T5R3</accession>
<reference evidence="2 3" key="1">
    <citation type="submission" date="2013-08" db="EMBL/GenBank/DDBJ databases">
        <authorList>
            <person name="Durkin A.S."/>
            <person name="Haft D.R."/>
            <person name="McCorrison J."/>
            <person name="Torralba M."/>
            <person name="Gillis M."/>
            <person name="Haft D.H."/>
            <person name="Methe B."/>
            <person name="Sutton G."/>
            <person name="Nelson K.E."/>
        </authorList>
    </citation>
    <scope>NUCLEOTIDE SEQUENCE [LARGE SCALE GENOMIC DNA]</scope>
    <source>
        <strain evidence="2 3">F0195</strain>
    </source>
</reference>
<dbReference type="STRING" id="1125712.HMPREF1316_0063"/>
<protein>
    <submittedName>
        <fullName evidence="2">Uncharacterized protein</fullName>
    </submittedName>
</protein>
<feature type="compositionally biased region" description="Basic and acidic residues" evidence="1">
    <location>
        <begin position="65"/>
        <end position="84"/>
    </location>
</feature>
<name>U2T5R3_9ACTN</name>
<organism evidence="2 3">
    <name type="scientific">Olsenella profusa F0195</name>
    <dbReference type="NCBI Taxonomy" id="1125712"/>
    <lineage>
        <taxon>Bacteria</taxon>
        <taxon>Bacillati</taxon>
        <taxon>Actinomycetota</taxon>
        <taxon>Coriobacteriia</taxon>
        <taxon>Coriobacteriales</taxon>
        <taxon>Atopobiaceae</taxon>
        <taxon>Olsenella</taxon>
    </lineage>
</organism>
<keyword evidence="3" id="KW-1185">Reference proteome</keyword>
<proteinExistence type="predicted"/>
<feature type="compositionally biased region" description="Basic and acidic residues" evidence="1">
    <location>
        <begin position="38"/>
        <end position="52"/>
    </location>
</feature>
<dbReference type="EMBL" id="AWEZ01000045">
    <property type="protein sequence ID" value="ERL08394.1"/>
    <property type="molecule type" value="Genomic_DNA"/>
</dbReference>
<gene>
    <name evidence="2" type="ORF">HMPREF1316_0063</name>
</gene>